<dbReference type="OrthoDB" id="3364808at2759"/>
<name>A8P8I6_COPC7</name>
<organism evidence="2 3">
    <name type="scientific">Coprinopsis cinerea (strain Okayama-7 / 130 / ATCC MYA-4618 / FGSC 9003)</name>
    <name type="common">Inky cap fungus</name>
    <name type="synonym">Hormographiella aspergillata</name>
    <dbReference type="NCBI Taxonomy" id="240176"/>
    <lineage>
        <taxon>Eukaryota</taxon>
        <taxon>Fungi</taxon>
        <taxon>Dikarya</taxon>
        <taxon>Basidiomycota</taxon>
        <taxon>Agaricomycotina</taxon>
        <taxon>Agaricomycetes</taxon>
        <taxon>Agaricomycetidae</taxon>
        <taxon>Agaricales</taxon>
        <taxon>Agaricineae</taxon>
        <taxon>Psathyrellaceae</taxon>
        <taxon>Coprinopsis</taxon>
    </lineage>
</organism>
<evidence type="ECO:0000313" key="3">
    <source>
        <dbReference type="Proteomes" id="UP000001861"/>
    </source>
</evidence>
<dbReference type="EMBL" id="AACS02000011">
    <property type="protein sequence ID" value="EAU82252.1"/>
    <property type="molecule type" value="Genomic_DNA"/>
</dbReference>
<dbReference type="OMA" id="VIWIAVH"/>
<comment type="caution">
    <text evidence="2">The sequence shown here is derived from an EMBL/GenBank/DDBJ whole genome shotgun (WGS) entry which is preliminary data.</text>
</comment>
<reference evidence="2 3" key="1">
    <citation type="journal article" date="2010" name="Proc. Natl. Acad. Sci. U.S.A.">
        <title>Insights into evolution of multicellular fungi from the assembled chromosomes of the mushroom Coprinopsis cinerea (Coprinus cinereus).</title>
        <authorList>
            <person name="Stajich J.E."/>
            <person name="Wilke S.K."/>
            <person name="Ahren D."/>
            <person name="Au C.H."/>
            <person name="Birren B.W."/>
            <person name="Borodovsky M."/>
            <person name="Burns C."/>
            <person name="Canback B."/>
            <person name="Casselton L.A."/>
            <person name="Cheng C.K."/>
            <person name="Deng J."/>
            <person name="Dietrich F.S."/>
            <person name="Fargo D.C."/>
            <person name="Farman M.L."/>
            <person name="Gathman A.C."/>
            <person name="Goldberg J."/>
            <person name="Guigo R."/>
            <person name="Hoegger P.J."/>
            <person name="Hooker J.B."/>
            <person name="Huggins A."/>
            <person name="James T.Y."/>
            <person name="Kamada T."/>
            <person name="Kilaru S."/>
            <person name="Kodira C."/>
            <person name="Kues U."/>
            <person name="Kupfer D."/>
            <person name="Kwan H.S."/>
            <person name="Lomsadze A."/>
            <person name="Li W."/>
            <person name="Lilly W.W."/>
            <person name="Ma L.J."/>
            <person name="Mackey A.J."/>
            <person name="Manning G."/>
            <person name="Martin F."/>
            <person name="Muraguchi H."/>
            <person name="Natvig D.O."/>
            <person name="Palmerini H."/>
            <person name="Ramesh M.A."/>
            <person name="Rehmeyer C.J."/>
            <person name="Roe B.A."/>
            <person name="Shenoy N."/>
            <person name="Stanke M."/>
            <person name="Ter-Hovhannisyan V."/>
            <person name="Tunlid A."/>
            <person name="Velagapudi R."/>
            <person name="Vision T.J."/>
            <person name="Zeng Q."/>
            <person name="Zolan M.E."/>
            <person name="Pukkila P.J."/>
        </authorList>
    </citation>
    <scope>NUCLEOTIDE SEQUENCE [LARGE SCALE GENOMIC DNA]</scope>
    <source>
        <strain evidence="3">Okayama-7 / 130 / ATCC MYA-4618 / FGSC 9003</strain>
    </source>
</reference>
<evidence type="ECO:0000256" key="1">
    <source>
        <dbReference type="SAM" id="MobiDB-lite"/>
    </source>
</evidence>
<accession>A8P8I6</accession>
<dbReference type="KEGG" id="cci:CC1G_12040"/>
<dbReference type="GeneID" id="6016195"/>
<dbReference type="VEuPathDB" id="FungiDB:CC1G_12040"/>
<feature type="region of interest" description="Disordered" evidence="1">
    <location>
        <begin position="196"/>
        <end position="220"/>
    </location>
</feature>
<protein>
    <submittedName>
        <fullName evidence="2">Uncharacterized protein</fullName>
    </submittedName>
</protein>
<dbReference type="AlphaFoldDB" id="A8P8I6"/>
<sequence length="282" mass="31271">MDPSYRDKKIIELTDDELTQLGYRGENVPPDLKHIVDMAKEHPTYMGFVTCSMADLFKSERRYRSSSPPTPPAPPMEKLYSELINDPDARTVLPPDLLSKYEKAMWYHGLSSSPPQLLYRSDLEGNPFPIPPPGTAFEKVPYKIAHGVFDTPLNRVWGSVAPQIIGLLKDRGVKVTTLNVARFETVETIETAIEDGEGGETTEGDERGEGGAEGILEGRRGRLGPPVVWIAVKPDTTDARGVRDATTDILRILADAQVTDVVVEWYEAEIMRLVDLPRGARG</sequence>
<dbReference type="Proteomes" id="UP000001861">
    <property type="component" value="Unassembled WGS sequence"/>
</dbReference>
<feature type="compositionally biased region" description="Basic and acidic residues" evidence="1">
    <location>
        <begin position="204"/>
        <end position="220"/>
    </location>
</feature>
<gene>
    <name evidence="2" type="ORF">CC1G_12040</name>
</gene>
<dbReference type="InParanoid" id="A8P8I6"/>
<dbReference type="eggNOG" id="ENOG502SJVB">
    <property type="taxonomic scope" value="Eukaryota"/>
</dbReference>
<dbReference type="RefSeq" id="XP_001839577.1">
    <property type="nucleotide sequence ID" value="XM_001839525.1"/>
</dbReference>
<proteinExistence type="predicted"/>
<keyword evidence="3" id="KW-1185">Reference proteome</keyword>
<evidence type="ECO:0000313" key="2">
    <source>
        <dbReference type="EMBL" id="EAU82252.1"/>
    </source>
</evidence>